<dbReference type="OrthoDB" id="9807434at2"/>
<evidence type="ECO:0000313" key="11">
    <source>
        <dbReference type="Proteomes" id="UP000232883"/>
    </source>
</evidence>
<dbReference type="GO" id="GO:0006220">
    <property type="term" value="P:pyrimidine nucleotide metabolic process"/>
    <property type="evidence" value="ECO:0007669"/>
    <property type="project" value="UniProtKB-UniRule"/>
</dbReference>
<dbReference type="Pfam" id="PF02224">
    <property type="entry name" value="Cytidylate_kin"/>
    <property type="match status" value="1"/>
</dbReference>
<reference evidence="10 11" key="1">
    <citation type="submission" date="2017-11" db="EMBL/GenBank/DDBJ databases">
        <title>Taxonomic description and genome sequences of Spirosoma HA7 sp. nov., isolated from pollen microhabitat of Corylus avellana.</title>
        <authorList>
            <person name="Ambika Manirajan B."/>
            <person name="Suarez C."/>
            <person name="Ratering S."/>
            <person name="Geissler-Plaum R."/>
            <person name="Cardinale M."/>
            <person name="Sylvia S."/>
        </authorList>
    </citation>
    <scope>NUCLEOTIDE SEQUENCE [LARGE SCALE GENOMIC DNA]</scope>
    <source>
        <strain evidence="10 11">HA7</strain>
    </source>
</reference>
<evidence type="ECO:0000259" key="9">
    <source>
        <dbReference type="Pfam" id="PF02224"/>
    </source>
</evidence>
<dbReference type="GO" id="GO:0005737">
    <property type="term" value="C:cytoplasm"/>
    <property type="evidence" value="ECO:0007669"/>
    <property type="project" value="UniProtKB-SubCell"/>
</dbReference>
<evidence type="ECO:0000256" key="8">
    <source>
        <dbReference type="HAMAP-Rule" id="MF_00238"/>
    </source>
</evidence>
<proteinExistence type="inferred from homology"/>
<evidence type="ECO:0000313" key="10">
    <source>
        <dbReference type="EMBL" id="AUD04461.1"/>
    </source>
</evidence>
<dbReference type="AlphaFoldDB" id="A0A2K8Z3N5"/>
<dbReference type="Proteomes" id="UP000232883">
    <property type="component" value="Chromosome"/>
</dbReference>
<dbReference type="HAMAP" id="MF_00238">
    <property type="entry name" value="Cytidyl_kinase_type1"/>
    <property type="match status" value="1"/>
</dbReference>
<dbReference type="GO" id="GO:0036431">
    <property type="term" value="F:dCMP kinase activity"/>
    <property type="evidence" value="ECO:0007669"/>
    <property type="project" value="InterPro"/>
</dbReference>
<dbReference type="GO" id="GO:0005524">
    <property type="term" value="F:ATP binding"/>
    <property type="evidence" value="ECO:0007669"/>
    <property type="project" value="UniProtKB-UniRule"/>
</dbReference>
<name>A0A2K8Z3N5_9BACT</name>
<keyword evidence="3 8" id="KW-0547">Nucleotide-binding</keyword>
<evidence type="ECO:0000256" key="3">
    <source>
        <dbReference type="ARBA" id="ARBA00022741"/>
    </source>
</evidence>
<gene>
    <name evidence="8" type="primary">cmk</name>
    <name evidence="10" type="ORF">CWM47_23015</name>
</gene>
<sequence length="248" mass="27636">MTAITDLLYSSPTLIIAVDGYSSCGKSTTAKQVAARLGYAYIDTGAMYRAVTLFFLRNGVELDDADGIRRALDSISISFRFDPVTGRNETYLNGDPVEGEIRMLYVANAVSKVSALPQVRQSMVTLQHQMGKKRGIVMDGRDIGTHVFPDAELKVFMTADPLIRAERRQAELLAKGTIVGLNEILENIKKRDHDDTTRAVSPLRRAHDSILLDTSYRTVDEQIEWVIQAARERMTQLKEKISLEIVSA</sequence>
<comment type="subcellular location">
    <subcellularLocation>
        <location evidence="8">Cytoplasm</location>
    </subcellularLocation>
</comment>
<dbReference type="InterPro" id="IPR011994">
    <property type="entry name" value="Cytidylate_kinase_dom"/>
</dbReference>
<evidence type="ECO:0000256" key="5">
    <source>
        <dbReference type="ARBA" id="ARBA00022840"/>
    </source>
</evidence>
<dbReference type="Gene3D" id="3.40.50.300">
    <property type="entry name" value="P-loop containing nucleotide triphosphate hydrolases"/>
    <property type="match status" value="1"/>
</dbReference>
<dbReference type="NCBIfam" id="TIGR00017">
    <property type="entry name" value="cmk"/>
    <property type="match status" value="1"/>
</dbReference>
<feature type="domain" description="Cytidylate kinase" evidence="9">
    <location>
        <begin position="16"/>
        <end position="231"/>
    </location>
</feature>
<comment type="similarity">
    <text evidence="1 8">Belongs to the cytidylate kinase family. Type 1 subfamily.</text>
</comment>
<dbReference type="GO" id="GO:0036430">
    <property type="term" value="F:CMP kinase activity"/>
    <property type="evidence" value="ECO:0007669"/>
    <property type="project" value="RHEA"/>
</dbReference>
<evidence type="ECO:0000256" key="4">
    <source>
        <dbReference type="ARBA" id="ARBA00022777"/>
    </source>
</evidence>
<dbReference type="InterPro" id="IPR003136">
    <property type="entry name" value="Cytidylate_kin"/>
</dbReference>
<evidence type="ECO:0000256" key="6">
    <source>
        <dbReference type="ARBA" id="ARBA00047615"/>
    </source>
</evidence>
<accession>A0A2K8Z3N5</accession>
<dbReference type="EC" id="2.7.4.25" evidence="8"/>
<dbReference type="KEGG" id="spir:CWM47_23015"/>
<organism evidence="10 11">
    <name type="scientific">Spirosoma pollinicola</name>
    <dbReference type="NCBI Taxonomy" id="2057025"/>
    <lineage>
        <taxon>Bacteria</taxon>
        <taxon>Pseudomonadati</taxon>
        <taxon>Bacteroidota</taxon>
        <taxon>Cytophagia</taxon>
        <taxon>Cytophagales</taxon>
        <taxon>Cytophagaceae</taxon>
        <taxon>Spirosoma</taxon>
    </lineage>
</organism>
<comment type="catalytic activity">
    <reaction evidence="7 8">
        <text>CMP + ATP = CDP + ADP</text>
        <dbReference type="Rhea" id="RHEA:11600"/>
        <dbReference type="ChEBI" id="CHEBI:30616"/>
        <dbReference type="ChEBI" id="CHEBI:58069"/>
        <dbReference type="ChEBI" id="CHEBI:60377"/>
        <dbReference type="ChEBI" id="CHEBI:456216"/>
        <dbReference type="EC" id="2.7.4.25"/>
    </reaction>
</comment>
<dbReference type="SUPFAM" id="SSF52540">
    <property type="entry name" value="P-loop containing nucleoside triphosphate hydrolases"/>
    <property type="match status" value="1"/>
</dbReference>
<dbReference type="InterPro" id="IPR027417">
    <property type="entry name" value="P-loop_NTPase"/>
</dbReference>
<dbReference type="RefSeq" id="WP_100990526.1">
    <property type="nucleotide sequence ID" value="NZ_CP025096.1"/>
</dbReference>
<feature type="binding site" evidence="8">
    <location>
        <begin position="20"/>
        <end position="28"/>
    </location>
    <ligand>
        <name>ATP</name>
        <dbReference type="ChEBI" id="CHEBI:30616"/>
    </ligand>
</feature>
<evidence type="ECO:0000256" key="1">
    <source>
        <dbReference type="ARBA" id="ARBA00009427"/>
    </source>
</evidence>
<dbReference type="CDD" id="cd02020">
    <property type="entry name" value="CMPK"/>
    <property type="match status" value="1"/>
</dbReference>
<keyword evidence="11" id="KW-1185">Reference proteome</keyword>
<keyword evidence="4 8" id="KW-0418">Kinase</keyword>
<protein>
    <recommendedName>
        <fullName evidence="8">Cytidylate kinase</fullName>
        <shortName evidence="8">CK</shortName>
        <ecNumber evidence="8">2.7.4.25</ecNumber>
    </recommendedName>
    <alternativeName>
        <fullName evidence="8">Cytidine monophosphate kinase</fullName>
        <shortName evidence="8">CMP kinase</shortName>
    </alternativeName>
</protein>
<comment type="catalytic activity">
    <reaction evidence="6 8">
        <text>dCMP + ATP = dCDP + ADP</text>
        <dbReference type="Rhea" id="RHEA:25094"/>
        <dbReference type="ChEBI" id="CHEBI:30616"/>
        <dbReference type="ChEBI" id="CHEBI:57566"/>
        <dbReference type="ChEBI" id="CHEBI:58593"/>
        <dbReference type="ChEBI" id="CHEBI:456216"/>
        <dbReference type="EC" id="2.7.4.25"/>
    </reaction>
</comment>
<keyword evidence="5 8" id="KW-0067">ATP-binding</keyword>
<keyword evidence="2 8" id="KW-0808">Transferase</keyword>
<evidence type="ECO:0000256" key="2">
    <source>
        <dbReference type="ARBA" id="ARBA00022679"/>
    </source>
</evidence>
<dbReference type="EMBL" id="CP025096">
    <property type="protein sequence ID" value="AUD04461.1"/>
    <property type="molecule type" value="Genomic_DNA"/>
</dbReference>
<evidence type="ECO:0000256" key="7">
    <source>
        <dbReference type="ARBA" id="ARBA00048478"/>
    </source>
</evidence>
<keyword evidence="8" id="KW-0963">Cytoplasm</keyword>